<dbReference type="EMBL" id="PEYO01000022">
    <property type="protein sequence ID" value="PIU03180.1"/>
    <property type="molecule type" value="Genomic_DNA"/>
</dbReference>
<dbReference type="PANTHER" id="PTHR43179:SF7">
    <property type="entry name" value="RHAMNOSYLTRANSFERASE WBBL"/>
    <property type="match status" value="1"/>
</dbReference>
<organism evidence="2 3">
    <name type="scientific">Candidatus Shapirobacteria bacterium CG08_land_8_20_14_0_20_39_18</name>
    <dbReference type="NCBI Taxonomy" id="1974883"/>
    <lineage>
        <taxon>Bacteria</taxon>
        <taxon>Candidatus Shapironibacteriota</taxon>
    </lineage>
</organism>
<feature type="domain" description="Glycosyltransferase 2-like" evidence="1">
    <location>
        <begin position="10"/>
        <end position="135"/>
    </location>
</feature>
<gene>
    <name evidence="2" type="ORF">COT44_04780</name>
</gene>
<dbReference type="AlphaFoldDB" id="A0A2M6XC62"/>
<dbReference type="InterPro" id="IPR029044">
    <property type="entry name" value="Nucleotide-diphossugar_trans"/>
</dbReference>
<dbReference type="Pfam" id="PF00535">
    <property type="entry name" value="Glycos_transf_2"/>
    <property type="match status" value="1"/>
</dbReference>
<accession>A0A2M6XC62</accession>
<dbReference type="CDD" id="cd04186">
    <property type="entry name" value="GT_2_like_c"/>
    <property type="match status" value="1"/>
</dbReference>
<sequence>MENTQKIRVSIIILSWNTAKLLRDCLKSLEFEIFNLKFEIIVVDNGSQDKSAEMVKKEFPAVNLIINKNNLGFSKANNQAAKIAKGEYLFFLNSDTIVKESALEKLIDFLDHNQEVGAVSPLLLNEDGSYQIDPCFLRFPSPLRALVYYNKYLRTLFTKIFPNYLFSVSDYTNVSQVEQIPGAALMIRKNLFKQIDGFDEKFPIYFEDVDLSFQINKAGYKLFVVPDARIIHLGRKSIEPVIKKEGLDKFLFLNFNSLFLFCEKNYSKTKAQLIKWAIFFNLLLGLKLGLLKQLINQ</sequence>
<proteinExistence type="predicted"/>
<protein>
    <recommendedName>
        <fullName evidence="1">Glycosyltransferase 2-like domain-containing protein</fullName>
    </recommendedName>
</protein>
<name>A0A2M6XC62_9BACT</name>
<comment type="caution">
    <text evidence="2">The sequence shown here is derived from an EMBL/GenBank/DDBJ whole genome shotgun (WGS) entry which is preliminary data.</text>
</comment>
<evidence type="ECO:0000259" key="1">
    <source>
        <dbReference type="Pfam" id="PF00535"/>
    </source>
</evidence>
<reference evidence="3" key="1">
    <citation type="submission" date="2017-09" db="EMBL/GenBank/DDBJ databases">
        <title>Depth-based differentiation of microbial function through sediment-hosted aquifers and enrichment of novel symbionts in the deep terrestrial subsurface.</title>
        <authorList>
            <person name="Probst A.J."/>
            <person name="Ladd B."/>
            <person name="Jarett J.K."/>
            <person name="Geller-Mcgrath D.E."/>
            <person name="Sieber C.M.K."/>
            <person name="Emerson J.B."/>
            <person name="Anantharaman K."/>
            <person name="Thomas B.C."/>
            <person name="Malmstrom R."/>
            <person name="Stieglmeier M."/>
            <person name="Klingl A."/>
            <person name="Woyke T."/>
            <person name="Ryan C.M."/>
            <person name="Banfield J.F."/>
        </authorList>
    </citation>
    <scope>NUCLEOTIDE SEQUENCE [LARGE SCALE GENOMIC DNA]</scope>
</reference>
<dbReference type="InterPro" id="IPR001173">
    <property type="entry name" value="Glyco_trans_2-like"/>
</dbReference>
<dbReference type="Gene3D" id="3.90.550.10">
    <property type="entry name" value="Spore Coat Polysaccharide Biosynthesis Protein SpsA, Chain A"/>
    <property type="match status" value="1"/>
</dbReference>
<evidence type="ECO:0000313" key="2">
    <source>
        <dbReference type="EMBL" id="PIU03180.1"/>
    </source>
</evidence>
<dbReference type="SUPFAM" id="SSF53448">
    <property type="entry name" value="Nucleotide-diphospho-sugar transferases"/>
    <property type="match status" value="1"/>
</dbReference>
<evidence type="ECO:0000313" key="3">
    <source>
        <dbReference type="Proteomes" id="UP000228996"/>
    </source>
</evidence>
<dbReference type="Proteomes" id="UP000228996">
    <property type="component" value="Unassembled WGS sequence"/>
</dbReference>
<dbReference type="PANTHER" id="PTHR43179">
    <property type="entry name" value="RHAMNOSYLTRANSFERASE WBBL"/>
    <property type="match status" value="1"/>
</dbReference>